<gene>
    <name evidence="5" type="ORF">FHU39_004246</name>
    <name evidence="6" type="ORF">FHU39_004743</name>
</gene>
<dbReference type="PRINTS" id="PR00080">
    <property type="entry name" value="SDRFAMILY"/>
</dbReference>
<dbReference type="PRINTS" id="PR00081">
    <property type="entry name" value="GDHRDH"/>
</dbReference>
<dbReference type="AlphaFoldDB" id="A0A839NK39"/>
<protein>
    <submittedName>
        <fullName evidence="6">NAD(P)-dependent dehydrogenase (Short-subunit alcohol dehydrogenase family)</fullName>
    </submittedName>
</protein>
<dbReference type="EMBL" id="JACHVQ010000007">
    <property type="protein sequence ID" value="MBB2894692.1"/>
    <property type="molecule type" value="Genomic_DNA"/>
</dbReference>
<proteinExistence type="inferred from homology"/>
<dbReference type="CDD" id="cd05233">
    <property type="entry name" value="SDR_c"/>
    <property type="match status" value="1"/>
</dbReference>
<keyword evidence="7" id="KW-1185">Reference proteome</keyword>
<evidence type="ECO:0000313" key="5">
    <source>
        <dbReference type="EMBL" id="MBB2894204.1"/>
    </source>
</evidence>
<dbReference type="GO" id="GO:0016020">
    <property type="term" value="C:membrane"/>
    <property type="evidence" value="ECO:0007669"/>
    <property type="project" value="TreeGrafter"/>
</dbReference>
<feature type="domain" description="Ketoreductase" evidence="4">
    <location>
        <begin position="9"/>
        <end position="190"/>
    </location>
</feature>
<comment type="caution">
    <text evidence="6">The sequence shown here is derived from an EMBL/GenBank/DDBJ whole genome shotgun (WGS) entry which is preliminary data.</text>
</comment>
<comment type="similarity">
    <text evidence="1 3">Belongs to the short-chain dehydrogenases/reductases (SDR) family.</text>
</comment>
<keyword evidence="2" id="KW-0560">Oxidoreductase</keyword>
<reference evidence="6 7" key="1">
    <citation type="submission" date="2020-08" db="EMBL/GenBank/DDBJ databases">
        <title>Sequencing the genomes of 1000 actinobacteria strains.</title>
        <authorList>
            <person name="Klenk H.-P."/>
        </authorList>
    </citation>
    <scope>NUCLEOTIDE SEQUENCE [LARGE SCALE GENOMIC DNA]</scope>
    <source>
        <strain evidence="6 7">DSM 105369</strain>
    </source>
</reference>
<organism evidence="6 7">
    <name type="scientific">Flexivirga oryzae</name>
    <dbReference type="NCBI Taxonomy" id="1794944"/>
    <lineage>
        <taxon>Bacteria</taxon>
        <taxon>Bacillati</taxon>
        <taxon>Actinomycetota</taxon>
        <taxon>Actinomycetes</taxon>
        <taxon>Micrococcales</taxon>
        <taxon>Dermacoccaceae</taxon>
        <taxon>Flexivirga</taxon>
    </lineage>
</organism>
<name>A0A839NK39_9MICO</name>
<dbReference type="PANTHER" id="PTHR44196:SF1">
    <property type="entry name" value="DEHYDROGENASE_REDUCTASE SDR FAMILY MEMBER 7B"/>
    <property type="match status" value="1"/>
</dbReference>
<dbReference type="Pfam" id="PF00106">
    <property type="entry name" value="adh_short"/>
    <property type="match status" value="1"/>
</dbReference>
<evidence type="ECO:0000259" key="4">
    <source>
        <dbReference type="SMART" id="SM00822"/>
    </source>
</evidence>
<dbReference type="SUPFAM" id="SSF51735">
    <property type="entry name" value="NAD(P)-binding Rossmann-fold domains"/>
    <property type="match status" value="1"/>
</dbReference>
<evidence type="ECO:0000256" key="2">
    <source>
        <dbReference type="ARBA" id="ARBA00023002"/>
    </source>
</evidence>
<dbReference type="Gene3D" id="3.40.50.720">
    <property type="entry name" value="NAD(P)-binding Rossmann-like Domain"/>
    <property type="match status" value="1"/>
</dbReference>
<evidence type="ECO:0000313" key="7">
    <source>
        <dbReference type="Proteomes" id="UP000559182"/>
    </source>
</evidence>
<evidence type="ECO:0000313" key="6">
    <source>
        <dbReference type="EMBL" id="MBB2894692.1"/>
    </source>
</evidence>
<evidence type="ECO:0000256" key="1">
    <source>
        <dbReference type="ARBA" id="ARBA00006484"/>
    </source>
</evidence>
<dbReference type="InterPro" id="IPR002347">
    <property type="entry name" value="SDR_fam"/>
</dbReference>
<dbReference type="EMBL" id="JACHVQ010000005">
    <property type="protein sequence ID" value="MBB2894204.1"/>
    <property type="molecule type" value="Genomic_DNA"/>
</dbReference>
<dbReference type="InterPro" id="IPR036291">
    <property type="entry name" value="NAD(P)-bd_dom_sf"/>
</dbReference>
<accession>A0A839NK39</accession>
<dbReference type="PANTHER" id="PTHR44196">
    <property type="entry name" value="DEHYDROGENASE/REDUCTASE SDR FAMILY MEMBER 7B"/>
    <property type="match status" value="1"/>
</dbReference>
<dbReference type="InterPro" id="IPR057326">
    <property type="entry name" value="KR_dom"/>
</dbReference>
<dbReference type="PROSITE" id="PS00061">
    <property type="entry name" value="ADH_SHORT"/>
    <property type="match status" value="1"/>
</dbReference>
<dbReference type="Proteomes" id="UP000559182">
    <property type="component" value="Unassembled WGS sequence"/>
</dbReference>
<dbReference type="RefSeq" id="WP_183322679.1">
    <property type="nucleotide sequence ID" value="NZ_JACHVQ010000005.1"/>
</dbReference>
<dbReference type="GO" id="GO:0016491">
    <property type="term" value="F:oxidoreductase activity"/>
    <property type="evidence" value="ECO:0007669"/>
    <property type="project" value="UniProtKB-KW"/>
</dbReference>
<dbReference type="InterPro" id="IPR020904">
    <property type="entry name" value="Sc_DH/Rdtase_CS"/>
</dbReference>
<evidence type="ECO:0000256" key="3">
    <source>
        <dbReference type="RuleBase" id="RU000363"/>
    </source>
</evidence>
<dbReference type="SMART" id="SM00822">
    <property type="entry name" value="PKS_KR"/>
    <property type="match status" value="1"/>
</dbReference>
<sequence length="300" mass="31514">MRRSKVSGKVAAITGAGSGIGRALAVELARRGASVAISDLDETGLAETASLLDGPSHTSVVDVSARDAVLSWADEVKGRFGRVNQIYNNAGIAWNRHVLDSKWADYERVLAVNLNGVIHGTHAFLPHLVASGDGAVVNVSSINGVISQPGLSQYCAAKFGVRGFTEALRTEMILTGQPVHVSVVHPGGVATAISSSATRIAEEAGEELTAGQRARERIYREKLLRMPPSKAARIIVDGVERAKPRIRVGGDAVVLDLMTRLAPGFATYLTVPLERKLFGPASGIEEAVAAGPSVNVSLPD</sequence>